<dbReference type="Pfam" id="PF13456">
    <property type="entry name" value="RVT_3"/>
    <property type="match status" value="1"/>
</dbReference>
<comment type="caution">
    <text evidence="2">The sequence shown here is derived from an EMBL/GenBank/DDBJ whole genome shotgun (WGS) entry which is preliminary data.</text>
</comment>
<accession>A0A2K3KMF5</accession>
<proteinExistence type="predicted"/>
<dbReference type="InterPro" id="IPR002156">
    <property type="entry name" value="RNaseH_domain"/>
</dbReference>
<feature type="domain" description="RNase H type-1" evidence="1">
    <location>
        <begin position="43"/>
        <end position="87"/>
    </location>
</feature>
<dbReference type="GO" id="GO:0004523">
    <property type="term" value="F:RNA-DNA hybrid ribonuclease activity"/>
    <property type="evidence" value="ECO:0007669"/>
    <property type="project" value="InterPro"/>
</dbReference>
<dbReference type="AlphaFoldDB" id="A0A2K3KMF5"/>
<evidence type="ECO:0000313" key="3">
    <source>
        <dbReference type="Proteomes" id="UP000236291"/>
    </source>
</evidence>
<gene>
    <name evidence="2" type="ORF">L195_g055649</name>
</gene>
<sequence>MRWDDDGVGMESDLCEEMTIISNGRLKGAKHRVSWDEAYKDSLELAGAEMWGMYLGMQIAWREGFNNLQVESDLKMLVDMIHGEGQKNQ</sequence>
<dbReference type="Proteomes" id="UP000236291">
    <property type="component" value="Unassembled WGS sequence"/>
</dbReference>
<organism evidence="2 3">
    <name type="scientific">Trifolium pratense</name>
    <name type="common">Red clover</name>
    <dbReference type="NCBI Taxonomy" id="57577"/>
    <lineage>
        <taxon>Eukaryota</taxon>
        <taxon>Viridiplantae</taxon>
        <taxon>Streptophyta</taxon>
        <taxon>Embryophyta</taxon>
        <taxon>Tracheophyta</taxon>
        <taxon>Spermatophyta</taxon>
        <taxon>Magnoliopsida</taxon>
        <taxon>eudicotyledons</taxon>
        <taxon>Gunneridae</taxon>
        <taxon>Pentapetalae</taxon>
        <taxon>rosids</taxon>
        <taxon>fabids</taxon>
        <taxon>Fabales</taxon>
        <taxon>Fabaceae</taxon>
        <taxon>Papilionoideae</taxon>
        <taxon>50 kb inversion clade</taxon>
        <taxon>NPAAA clade</taxon>
        <taxon>Hologalegina</taxon>
        <taxon>IRL clade</taxon>
        <taxon>Trifolieae</taxon>
        <taxon>Trifolium</taxon>
    </lineage>
</organism>
<evidence type="ECO:0000259" key="1">
    <source>
        <dbReference type="Pfam" id="PF13456"/>
    </source>
</evidence>
<reference evidence="2 3" key="1">
    <citation type="journal article" date="2014" name="Am. J. Bot.">
        <title>Genome assembly and annotation for red clover (Trifolium pratense; Fabaceae).</title>
        <authorList>
            <person name="Istvanek J."/>
            <person name="Jaros M."/>
            <person name="Krenek A."/>
            <person name="Repkova J."/>
        </authorList>
    </citation>
    <scope>NUCLEOTIDE SEQUENCE [LARGE SCALE GENOMIC DNA]</scope>
    <source>
        <strain evidence="3">cv. Tatra</strain>
        <tissue evidence="2">Young leaves</tissue>
    </source>
</reference>
<evidence type="ECO:0000313" key="2">
    <source>
        <dbReference type="EMBL" id="PNX67477.1"/>
    </source>
</evidence>
<reference evidence="2 3" key="2">
    <citation type="journal article" date="2017" name="Front. Plant Sci.">
        <title>Gene Classification and Mining of Molecular Markers Useful in Red Clover (Trifolium pratense) Breeding.</title>
        <authorList>
            <person name="Istvanek J."/>
            <person name="Dluhosova J."/>
            <person name="Dluhos P."/>
            <person name="Patkova L."/>
            <person name="Nedelnik J."/>
            <person name="Repkova J."/>
        </authorList>
    </citation>
    <scope>NUCLEOTIDE SEQUENCE [LARGE SCALE GENOMIC DNA]</scope>
    <source>
        <strain evidence="3">cv. Tatra</strain>
        <tissue evidence="2">Young leaves</tissue>
    </source>
</reference>
<feature type="non-terminal residue" evidence="2">
    <location>
        <position position="89"/>
    </location>
</feature>
<dbReference type="GO" id="GO:0003676">
    <property type="term" value="F:nucleic acid binding"/>
    <property type="evidence" value="ECO:0007669"/>
    <property type="project" value="InterPro"/>
</dbReference>
<name>A0A2K3KMF5_TRIPR</name>
<dbReference type="EMBL" id="ASHM01102149">
    <property type="protein sequence ID" value="PNX67477.1"/>
    <property type="molecule type" value="Genomic_DNA"/>
</dbReference>
<protein>
    <recommendedName>
        <fullName evidence="1">RNase H type-1 domain-containing protein</fullName>
    </recommendedName>
</protein>